<evidence type="ECO:0000313" key="1">
    <source>
        <dbReference type="EMBL" id="KAH6930223.1"/>
    </source>
</evidence>
<sequence>MAGGSEEQEREQRWRALSDQLLSEPELAFQEQRAHDLICTELAREGFAVQRNYVFSTGFRAEYRLPPEPAPVDGIAVALVCEYDALPGLGHACGHNLVAAGTLATASAIRRRMEKEQVNGRLVVLGVPGSEAARPCSKSQLLDQGALTGLTALLALHPTSPRDPGFCPAIDQESKAGQWLDVRFHGAPSVDAAVLLYWTLASRCHGVVSQGGHNPCEPTTLSESQYVLLAPDDATLRERRQMAEDAVLGVAKMTGCFFECRFGRPRPRPVFNRTLEQLYSEQVQKTGLPPSWFSCSSGQWYGAWSDWGRVSRALPCLRATYIVPGALGPPHSRAFAEAVASPPALAATFEAAETLTATAIKLLAQRDDSLVAQHQQQLAGAHVKPTRAQ</sequence>
<reference evidence="1" key="1">
    <citation type="submission" date="2020-05" db="EMBL/GenBank/DDBJ databases">
        <title>Large-scale comparative analyses of tick genomes elucidate their genetic diversity and vector capacities.</title>
        <authorList>
            <person name="Jia N."/>
            <person name="Wang J."/>
            <person name="Shi W."/>
            <person name="Du L."/>
            <person name="Sun Y."/>
            <person name="Zhan W."/>
            <person name="Jiang J."/>
            <person name="Wang Q."/>
            <person name="Zhang B."/>
            <person name="Ji P."/>
            <person name="Sakyi L.B."/>
            <person name="Cui X."/>
            <person name="Yuan T."/>
            <person name="Jiang B."/>
            <person name="Yang W."/>
            <person name="Lam T.T.-Y."/>
            <person name="Chang Q."/>
            <person name="Ding S."/>
            <person name="Wang X."/>
            <person name="Zhu J."/>
            <person name="Ruan X."/>
            <person name="Zhao L."/>
            <person name="Wei J."/>
            <person name="Que T."/>
            <person name="Du C."/>
            <person name="Cheng J."/>
            <person name="Dai P."/>
            <person name="Han X."/>
            <person name="Huang E."/>
            <person name="Gao Y."/>
            <person name="Liu J."/>
            <person name="Shao H."/>
            <person name="Ye R."/>
            <person name="Li L."/>
            <person name="Wei W."/>
            <person name="Wang X."/>
            <person name="Wang C."/>
            <person name="Yang T."/>
            <person name="Huo Q."/>
            <person name="Li W."/>
            <person name="Guo W."/>
            <person name="Chen H."/>
            <person name="Zhou L."/>
            <person name="Ni X."/>
            <person name="Tian J."/>
            <person name="Zhou Y."/>
            <person name="Sheng Y."/>
            <person name="Liu T."/>
            <person name="Pan Y."/>
            <person name="Xia L."/>
            <person name="Li J."/>
            <person name="Zhao F."/>
            <person name="Cao W."/>
        </authorList>
    </citation>
    <scope>NUCLEOTIDE SEQUENCE</scope>
    <source>
        <strain evidence="1">Hyas-2018</strain>
    </source>
</reference>
<name>A0ACB7S5R6_HYAAI</name>
<proteinExistence type="predicted"/>
<comment type="caution">
    <text evidence="1">The sequence shown here is derived from an EMBL/GenBank/DDBJ whole genome shotgun (WGS) entry which is preliminary data.</text>
</comment>
<organism evidence="1 2">
    <name type="scientific">Hyalomma asiaticum</name>
    <name type="common">Tick</name>
    <dbReference type="NCBI Taxonomy" id="266040"/>
    <lineage>
        <taxon>Eukaryota</taxon>
        <taxon>Metazoa</taxon>
        <taxon>Ecdysozoa</taxon>
        <taxon>Arthropoda</taxon>
        <taxon>Chelicerata</taxon>
        <taxon>Arachnida</taxon>
        <taxon>Acari</taxon>
        <taxon>Parasitiformes</taxon>
        <taxon>Ixodida</taxon>
        <taxon>Ixodoidea</taxon>
        <taxon>Ixodidae</taxon>
        <taxon>Hyalomminae</taxon>
        <taxon>Hyalomma</taxon>
    </lineage>
</organism>
<protein>
    <submittedName>
        <fullName evidence="1">Uncharacterized protein</fullName>
    </submittedName>
</protein>
<keyword evidence="2" id="KW-1185">Reference proteome</keyword>
<evidence type="ECO:0000313" key="2">
    <source>
        <dbReference type="Proteomes" id="UP000821845"/>
    </source>
</evidence>
<dbReference type="EMBL" id="CM023485">
    <property type="protein sequence ID" value="KAH6930223.1"/>
    <property type="molecule type" value="Genomic_DNA"/>
</dbReference>
<gene>
    <name evidence="1" type="ORF">HPB50_011807</name>
</gene>
<accession>A0ACB7S5R6</accession>
<dbReference type="Proteomes" id="UP000821845">
    <property type="component" value="Chromosome 5"/>
</dbReference>